<evidence type="ECO:0000313" key="3">
    <source>
        <dbReference type="Proteomes" id="UP001217089"/>
    </source>
</evidence>
<organism evidence="2 3">
    <name type="scientific">Tegillarca granosa</name>
    <name type="common">Malaysian cockle</name>
    <name type="synonym">Anadara granosa</name>
    <dbReference type="NCBI Taxonomy" id="220873"/>
    <lineage>
        <taxon>Eukaryota</taxon>
        <taxon>Metazoa</taxon>
        <taxon>Spiralia</taxon>
        <taxon>Lophotrochozoa</taxon>
        <taxon>Mollusca</taxon>
        <taxon>Bivalvia</taxon>
        <taxon>Autobranchia</taxon>
        <taxon>Pteriomorphia</taxon>
        <taxon>Arcoida</taxon>
        <taxon>Arcoidea</taxon>
        <taxon>Arcidae</taxon>
        <taxon>Tegillarca</taxon>
    </lineage>
</organism>
<comment type="caution">
    <text evidence="2">The sequence shown here is derived from an EMBL/GenBank/DDBJ whole genome shotgun (WGS) entry which is preliminary data.</text>
</comment>
<protein>
    <recommendedName>
        <fullName evidence="1">Rho-GAP domain-containing protein</fullName>
    </recommendedName>
</protein>
<name>A0ABQ9FFI0_TEGGR</name>
<accession>A0ABQ9FFI0</accession>
<dbReference type="Gene3D" id="1.10.555.10">
    <property type="entry name" value="Rho GTPase activation protein"/>
    <property type="match status" value="1"/>
</dbReference>
<dbReference type="EMBL" id="JARBDR010000337">
    <property type="protein sequence ID" value="KAJ8315025.1"/>
    <property type="molecule type" value="Genomic_DNA"/>
</dbReference>
<feature type="domain" description="Rho-GAP" evidence="1">
    <location>
        <begin position="7"/>
        <end position="195"/>
    </location>
</feature>
<reference evidence="2 3" key="1">
    <citation type="submission" date="2022-12" db="EMBL/GenBank/DDBJ databases">
        <title>Chromosome-level genome of Tegillarca granosa.</title>
        <authorList>
            <person name="Kim J."/>
        </authorList>
    </citation>
    <scope>NUCLEOTIDE SEQUENCE [LARGE SCALE GENOMIC DNA]</scope>
    <source>
        <strain evidence="2">Teg-2019</strain>
        <tissue evidence="2">Adductor muscle</tissue>
    </source>
</reference>
<dbReference type="SUPFAM" id="SSF48350">
    <property type="entry name" value="GTPase activation domain, GAP"/>
    <property type="match status" value="1"/>
</dbReference>
<dbReference type="SMART" id="SM00324">
    <property type="entry name" value="RhoGAP"/>
    <property type="match status" value="1"/>
</dbReference>
<dbReference type="InterPro" id="IPR000198">
    <property type="entry name" value="RhoGAP_dom"/>
</dbReference>
<dbReference type="InterPro" id="IPR008936">
    <property type="entry name" value="Rho_GTPase_activation_prot"/>
</dbReference>
<evidence type="ECO:0000259" key="1">
    <source>
        <dbReference type="PROSITE" id="PS50238"/>
    </source>
</evidence>
<dbReference type="Pfam" id="PF00620">
    <property type="entry name" value="RhoGAP"/>
    <property type="match status" value="1"/>
</dbReference>
<evidence type="ECO:0000313" key="2">
    <source>
        <dbReference type="EMBL" id="KAJ8315025.1"/>
    </source>
</evidence>
<keyword evidence="3" id="KW-1185">Reference proteome</keyword>
<dbReference type="PROSITE" id="PS50238">
    <property type="entry name" value="RHOGAP"/>
    <property type="match status" value="1"/>
</dbReference>
<proteinExistence type="predicted"/>
<dbReference type="PANTHER" id="PTHR45808:SF2">
    <property type="entry name" value="RHO GTPASE-ACTIVATING PROTEIN 68F"/>
    <property type="match status" value="1"/>
</dbReference>
<sequence length="197" mass="22974">MYVNYLQELKEHLHFDQLVVPLPVLQHDAKLVASNKPPYPYSPQEQRDCSTKNTTIWCDASAVSVTVDFRALADVHIPAVMLKKFLRELLEPLLTYDLFEPVTRLHNLDEERQLIEVKRLFREELPEDNYIILKYIIQFLTEVVDHSEQNKMTAMNLSVVFGPNLLWPKGQASLSSMGYLNSFTLYIIENFAELFDR</sequence>
<gene>
    <name evidence="2" type="ORF">KUTeg_007175</name>
</gene>
<dbReference type="PANTHER" id="PTHR45808">
    <property type="entry name" value="RHO GTPASE-ACTIVATING PROTEIN 68F"/>
    <property type="match status" value="1"/>
</dbReference>
<dbReference type="Proteomes" id="UP001217089">
    <property type="component" value="Unassembled WGS sequence"/>
</dbReference>